<sequence>MLIIAQQPITLLANPGIIVRVQLHIIADTHPQVISVIQLFYLFVAEQHPRRVFFVRFLADLGGFDRLDCRYRPVILMAQVLTAAEKQRCQ</sequence>
<name>A0AA42R8G6_AERCA</name>
<evidence type="ECO:0000313" key="5">
    <source>
        <dbReference type="EMBL" id="UZC88525.1"/>
    </source>
</evidence>
<reference evidence="5" key="3">
    <citation type="submission" date="2023-04" db="EMBL/GenBank/DDBJ databases">
        <title>Whole Genome Sequence of Multi-drug resistant Aeromonas caviae as a gut pathogen in newborn.</title>
        <authorList>
            <person name="Jadhav S.V."/>
            <person name="Saroj S.D."/>
            <person name="Saha U.B."/>
            <person name="Sen S."/>
            <person name="Kher A."/>
        </authorList>
    </citation>
    <scope>NUCLEOTIDE SEQUENCE</scope>
    <source>
        <strain evidence="5">SVJ23</strain>
    </source>
</reference>
<reference evidence="3" key="4">
    <citation type="submission" date="2023-11" db="EMBL/GenBank/DDBJ databases">
        <title>WGS of Aeromonas in Northern Israel.</title>
        <authorList>
            <person name="Hershko Y."/>
        </authorList>
    </citation>
    <scope>NUCLEOTIDE SEQUENCE</scope>
    <source>
        <strain evidence="3">77416</strain>
    </source>
</reference>
<dbReference type="Proteomes" id="UP001304847">
    <property type="component" value="Unassembled WGS sequence"/>
</dbReference>
<proteinExistence type="predicted"/>
<dbReference type="EMBL" id="JAWZVU010000023">
    <property type="protein sequence ID" value="MDX7719669.1"/>
    <property type="molecule type" value="Genomic_DNA"/>
</dbReference>
<dbReference type="GeneID" id="92804215"/>
<evidence type="ECO:0000313" key="2">
    <source>
        <dbReference type="EMBL" id="MDH1897455.1"/>
    </source>
</evidence>
<dbReference type="EMBL" id="CP110176">
    <property type="protein sequence ID" value="UZC88525.1"/>
    <property type="molecule type" value="Genomic_DNA"/>
</dbReference>
<dbReference type="Proteomes" id="UP001218423">
    <property type="component" value="Chromosome"/>
</dbReference>
<evidence type="ECO:0000313" key="6">
    <source>
        <dbReference type="EMBL" id="WFG00113.1"/>
    </source>
</evidence>
<organism evidence="1 7">
    <name type="scientific">Aeromonas caviae</name>
    <name type="common">Aeromonas punctata</name>
    <dbReference type="NCBI Taxonomy" id="648"/>
    <lineage>
        <taxon>Bacteria</taxon>
        <taxon>Pseudomonadati</taxon>
        <taxon>Pseudomonadota</taxon>
        <taxon>Gammaproteobacteria</taxon>
        <taxon>Aeromonadales</taxon>
        <taxon>Aeromonadaceae</taxon>
        <taxon>Aeromonas</taxon>
    </lineage>
</organism>
<gene>
    <name evidence="2" type="ORF">N5I07_07735</name>
    <name evidence="1" type="ORF">N5I20_11900</name>
    <name evidence="5" type="ORF">OJY61_10455</name>
    <name evidence="6" type="ORF">P5S46_06415</name>
    <name evidence="3" type="ORF">SJS77_04160</name>
    <name evidence="4" type="ORF">VCX44_05805</name>
</gene>
<dbReference type="Proteomes" id="UP001161704">
    <property type="component" value="Unassembled WGS sequence"/>
</dbReference>
<dbReference type="RefSeq" id="WP_010674135.1">
    <property type="nucleotide sequence ID" value="NZ_AP019195.1"/>
</dbReference>
<dbReference type="Proteomes" id="UP001160758">
    <property type="component" value="Unassembled WGS sequence"/>
</dbReference>
<dbReference type="Proteomes" id="UP001277183">
    <property type="component" value="Unassembled WGS sequence"/>
</dbReference>
<keyword evidence="8" id="KW-1185">Reference proteome</keyword>
<evidence type="ECO:0000313" key="7">
    <source>
        <dbReference type="Proteomes" id="UP001161704"/>
    </source>
</evidence>
<dbReference type="EMBL" id="CP120942">
    <property type="protein sequence ID" value="WFG00113.1"/>
    <property type="molecule type" value="Genomic_DNA"/>
</dbReference>
<dbReference type="EMBL" id="JAOCIZ010000042">
    <property type="protein sequence ID" value="MDH1505759.1"/>
    <property type="molecule type" value="Genomic_DNA"/>
</dbReference>
<protein>
    <submittedName>
        <fullName evidence="1">Uncharacterized protein</fullName>
    </submittedName>
</protein>
<evidence type="ECO:0000313" key="1">
    <source>
        <dbReference type="EMBL" id="MDH1505759.1"/>
    </source>
</evidence>
<reference evidence="1" key="1">
    <citation type="submission" date="2022-09" db="EMBL/GenBank/DDBJ databases">
        <title>Intensive care unit water sources are persistently colonized with multi-drug resistant bacteria and are the site of extensive horizontal gene transfer of antibiotic resistance genes.</title>
        <authorList>
            <person name="Diorio-Toth L."/>
        </authorList>
    </citation>
    <scope>NUCLEOTIDE SEQUENCE</scope>
    <source>
        <strain evidence="1">GD03710</strain>
        <strain evidence="2">GD03796</strain>
    </source>
</reference>
<reference evidence="6" key="2">
    <citation type="submission" date="2023-03" db="EMBL/GenBank/DDBJ databases">
        <title>Aeromonas caviae strain AC1520.</title>
        <authorList>
            <person name="Xie T."/>
            <person name="Zhang Q."/>
            <person name="Deng J."/>
            <person name="Li X."/>
        </authorList>
    </citation>
    <scope>NUCLEOTIDE SEQUENCE</scope>
    <source>
        <strain evidence="6">AC1520</strain>
    </source>
</reference>
<evidence type="ECO:0000313" key="8">
    <source>
        <dbReference type="Proteomes" id="UP001304847"/>
    </source>
</evidence>
<dbReference type="EMBL" id="JAOCFT010000001">
    <property type="protein sequence ID" value="MDH1897455.1"/>
    <property type="molecule type" value="Genomic_DNA"/>
</dbReference>
<evidence type="ECO:0000313" key="3">
    <source>
        <dbReference type="EMBL" id="MDX7719669.1"/>
    </source>
</evidence>
<evidence type="ECO:0000313" key="4">
    <source>
        <dbReference type="EMBL" id="MEA9435349.1"/>
    </source>
</evidence>
<dbReference type="AlphaFoldDB" id="A0AA42R8G6"/>
<dbReference type="Proteomes" id="UP001163285">
    <property type="component" value="Chromosome"/>
</dbReference>
<accession>A0AA42R8G6</accession>
<dbReference type="EMBL" id="JAYGOJ010000019">
    <property type="protein sequence ID" value="MEA9435349.1"/>
    <property type="molecule type" value="Genomic_DNA"/>
</dbReference>
<reference evidence="4 8" key="5">
    <citation type="submission" date="2023-12" db="EMBL/GenBank/DDBJ databases">
        <title>Characterization of antibiotic resistance in Aeromonas spp. in hospital effluent.</title>
        <authorList>
            <person name="Negoseki B.R.S."/>
            <person name="Krul D."/>
            <person name="Siqueira A.C."/>
            <person name="Almeida M."/>
            <person name="Mesa D."/>
            <person name="Conte D."/>
            <person name="Dalla-Costa L.M."/>
        </authorList>
    </citation>
    <scope>NUCLEOTIDE SEQUENCE [LARGE SCALE GENOMIC DNA]</scope>
    <source>
        <strain evidence="4 8">36v</strain>
    </source>
</reference>